<feature type="compositionally biased region" description="Basic and acidic residues" evidence="1">
    <location>
        <begin position="1"/>
        <end position="10"/>
    </location>
</feature>
<dbReference type="Proteomes" id="UP000230167">
    <property type="component" value="Unassembled WGS sequence"/>
</dbReference>
<proteinExistence type="predicted"/>
<dbReference type="EMBL" id="NEQV01000004">
    <property type="protein sequence ID" value="PJL28378.1"/>
    <property type="molecule type" value="Genomic_DNA"/>
</dbReference>
<sequence>MSMDLERIDLDTIQPNGKRGETQRPAFTKINQNFQQVGQAVNDIPGQLADAMVRTPARRNRLINGNFDIWQRGSSFSISGNYTADRWFLQKGSVEDAVFRRNPVAAGDNNFPLSTYTLSVSSSGNTDGANHFFVFEQRVEGVRSLTGVESTVSFLVFNAGAAGRKIALEFAQTFGAGGSTPVLGIAPEVFELAPGLNRIRKTVTLPTISGKTLAGEGAAVVGIWVTAGTNFSARTAGLGAQQGQLYFGEFQWEAGTLATPFEWRPRSEELWQCQRYYQVDALGADFDGGLRFNAGVGLIRGDNAVYLTYRFNQRMRVAPTVSFSNLSQWRLLTGNGATGLTALSAAEVSLTRMTIIGALSGATAGQAGILQSGDSAAEGTGLTLDAEI</sequence>
<protein>
    <submittedName>
        <fullName evidence="2">Uncharacterized protein</fullName>
    </submittedName>
</protein>
<name>A0A2J0UBC7_STEMA</name>
<accession>A0A2J0UBC7</accession>
<dbReference type="AlphaFoldDB" id="A0A2J0UBC7"/>
<evidence type="ECO:0000313" key="2">
    <source>
        <dbReference type="EMBL" id="PJL28378.1"/>
    </source>
</evidence>
<organism evidence="2 3">
    <name type="scientific">Stenotrophomonas maltophilia</name>
    <name type="common">Pseudomonas maltophilia</name>
    <name type="synonym">Xanthomonas maltophilia</name>
    <dbReference type="NCBI Taxonomy" id="40324"/>
    <lineage>
        <taxon>Bacteria</taxon>
        <taxon>Pseudomonadati</taxon>
        <taxon>Pseudomonadota</taxon>
        <taxon>Gammaproteobacteria</taxon>
        <taxon>Lysobacterales</taxon>
        <taxon>Lysobacteraceae</taxon>
        <taxon>Stenotrophomonas</taxon>
        <taxon>Stenotrophomonas maltophilia group</taxon>
    </lineage>
</organism>
<evidence type="ECO:0000313" key="3">
    <source>
        <dbReference type="Proteomes" id="UP000230167"/>
    </source>
</evidence>
<dbReference type="RefSeq" id="WP_100441277.1">
    <property type="nucleotide sequence ID" value="NZ_CBCPIZ010000025.1"/>
</dbReference>
<feature type="region of interest" description="Disordered" evidence="1">
    <location>
        <begin position="1"/>
        <end position="23"/>
    </location>
</feature>
<reference evidence="2 3" key="1">
    <citation type="journal article" date="2017" name="Front. Microbiol.">
        <title>Double-Face Meets the Bacterial World: The Opportunistic Pathogen Stenotrophomonas maltophilia.</title>
        <authorList>
            <person name="Lira F."/>
            <person name="Berg G."/>
            <person name="Martinez J.L."/>
        </authorList>
    </citation>
    <scope>NUCLEOTIDE SEQUENCE [LARGE SCALE GENOMIC DNA]</scope>
    <source>
        <strain evidence="2 3">EA1</strain>
    </source>
</reference>
<dbReference type="OrthoDB" id="6048609at2"/>
<evidence type="ECO:0000256" key="1">
    <source>
        <dbReference type="SAM" id="MobiDB-lite"/>
    </source>
</evidence>
<gene>
    <name evidence="2" type="ORF">B9Y64_14275</name>
</gene>
<comment type="caution">
    <text evidence="2">The sequence shown here is derived from an EMBL/GenBank/DDBJ whole genome shotgun (WGS) entry which is preliminary data.</text>
</comment>